<dbReference type="PANTHER" id="PTHR11002">
    <property type="entry name" value="CARBONIC ANHYDRASE"/>
    <property type="match status" value="1"/>
</dbReference>
<proteinExistence type="inferred from homology"/>
<evidence type="ECO:0000256" key="6">
    <source>
        <dbReference type="ARBA" id="ARBA00048348"/>
    </source>
</evidence>
<dbReference type="EC" id="4.2.1.1" evidence="2 8"/>
<dbReference type="PROSITE" id="PS00705">
    <property type="entry name" value="PROK_CO2_ANHYDRASE_2"/>
    <property type="match status" value="1"/>
</dbReference>
<dbReference type="HOGENOM" id="CLU_053879_3_1_0"/>
<dbReference type="OrthoDB" id="9769739at2"/>
<dbReference type="InterPro" id="IPR001765">
    <property type="entry name" value="Carbonic_anhydrase"/>
</dbReference>
<feature type="binding site" evidence="7">
    <location>
        <position position="41"/>
    </location>
    <ligand>
        <name>Zn(2+)</name>
        <dbReference type="ChEBI" id="CHEBI:29105"/>
    </ligand>
</feature>
<evidence type="ECO:0000313" key="10">
    <source>
        <dbReference type="EMBL" id="ADO82579.1"/>
    </source>
</evidence>
<keyword evidence="9" id="KW-0175">Coiled coil</keyword>
<dbReference type="EMBL" id="CP002281">
    <property type="protein sequence ID" value="ADO82579.1"/>
    <property type="molecule type" value="Genomic_DNA"/>
</dbReference>
<reference evidence="10 11" key="1">
    <citation type="journal article" date="2010" name="Stand. Genomic Sci.">
        <title>Complete genome sequence of Ilyobacter polytropus type strain (CuHbu1).</title>
        <authorList>
            <person name="Sikorski J."/>
            <person name="Chertkov O."/>
            <person name="Lapidus A."/>
            <person name="Nolan M."/>
            <person name="Lucas S."/>
            <person name="Del Rio T.G."/>
            <person name="Tice H."/>
            <person name="Cheng J.F."/>
            <person name="Tapia R."/>
            <person name="Han C."/>
            <person name="Goodwin L."/>
            <person name="Pitluck S."/>
            <person name="Liolios K."/>
            <person name="Ivanova N."/>
            <person name="Mavromatis K."/>
            <person name="Mikhailova N."/>
            <person name="Pati A."/>
            <person name="Chen A."/>
            <person name="Palaniappan K."/>
            <person name="Land M."/>
            <person name="Hauser L."/>
            <person name="Chang Y.J."/>
            <person name="Jeffries C.D."/>
            <person name="Brambilla E."/>
            <person name="Yasawong M."/>
            <person name="Rohde M."/>
            <person name="Pukall R."/>
            <person name="Spring S."/>
            <person name="Goker M."/>
            <person name="Woyke T."/>
            <person name="Bristow J."/>
            <person name="Eisen J.A."/>
            <person name="Markowitz V."/>
            <person name="Hugenholtz P."/>
            <person name="Kyrpides N.C."/>
            <person name="Klenk H.P."/>
        </authorList>
    </citation>
    <scope>NUCLEOTIDE SEQUENCE [LARGE SCALE GENOMIC DNA]</scope>
    <source>
        <strain evidence="11">ATCC 51220 / DSM 2926 / LMG 16218 / CuHBu1</strain>
    </source>
</reference>
<dbReference type="CDD" id="cd00883">
    <property type="entry name" value="beta_CA_cladeA"/>
    <property type="match status" value="1"/>
</dbReference>
<evidence type="ECO:0000256" key="5">
    <source>
        <dbReference type="ARBA" id="ARBA00023239"/>
    </source>
</evidence>
<dbReference type="GO" id="GO:0004089">
    <property type="term" value="F:carbonate dehydratase activity"/>
    <property type="evidence" value="ECO:0007669"/>
    <property type="project" value="UniProtKB-UniRule"/>
</dbReference>
<evidence type="ECO:0000256" key="7">
    <source>
        <dbReference type="PIRSR" id="PIRSR601765-1"/>
    </source>
</evidence>
<feature type="binding site" evidence="7">
    <location>
        <position position="43"/>
    </location>
    <ligand>
        <name>Zn(2+)</name>
        <dbReference type="ChEBI" id="CHEBI:29105"/>
    </ligand>
</feature>
<dbReference type="Gene3D" id="3.40.1050.10">
    <property type="entry name" value="Carbonic anhydrase"/>
    <property type="match status" value="1"/>
</dbReference>
<evidence type="ECO:0000256" key="3">
    <source>
        <dbReference type="ARBA" id="ARBA00022723"/>
    </source>
</evidence>
<evidence type="ECO:0000256" key="2">
    <source>
        <dbReference type="ARBA" id="ARBA00012925"/>
    </source>
</evidence>
<accession>E3H798</accession>
<evidence type="ECO:0000256" key="9">
    <source>
        <dbReference type="SAM" id="Coils"/>
    </source>
</evidence>
<protein>
    <recommendedName>
        <fullName evidence="2 8">Carbonic anhydrase</fullName>
        <ecNumber evidence="2 8">4.2.1.1</ecNumber>
    </recommendedName>
    <alternativeName>
        <fullName evidence="8">Carbonate dehydratase</fullName>
    </alternativeName>
</protein>
<comment type="function">
    <text evidence="8">Reversible hydration of carbon dioxide.</text>
</comment>
<feature type="binding site" evidence="7">
    <location>
        <position position="100"/>
    </location>
    <ligand>
        <name>Zn(2+)</name>
        <dbReference type="ChEBI" id="CHEBI:29105"/>
    </ligand>
</feature>
<dbReference type="KEGG" id="ipo:Ilyop_0793"/>
<dbReference type="Pfam" id="PF00484">
    <property type="entry name" value="Pro_CA"/>
    <property type="match status" value="1"/>
</dbReference>
<name>E3H798_ILYPC</name>
<comment type="cofactor">
    <cofactor evidence="7">
        <name>Zn(2+)</name>
        <dbReference type="ChEBI" id="CHEBI:29105"/>
    </cofactor>
    <text evidence="7">Binds 1 zinc ion per subunit.</text>
</comment>
<dbReference type="RefSeq" id="WP_013387249.1">
    <property type="nucleotide sequence ID" value="NC_014632.1"/>
</dbReference>
<dbReference type="GO" id="GO:0015976">
    <property type="term" value="P:carbon utilization"/>
    <property type="evidence" value="ECO:0007669"/>
    <property type="project" value="InterPro"/>
</dbReference>
<gene>
    <name evidence="10" type="ordered locus">Ilyop_0793</name>
</gene>
<sequence>MRYKDLVKKNSDWVKEKVDSDRDYFEKLSSGQKPPFLYIGCSDSRMPIDTFTKSEPGNFFIHRNIANQVFSNDMNLLSVIEYAVESLEVEHIIVSGHYECGGIKSAYKNEGCTDLTGNWLMPIKKLIIQNREELEKIENLDDRLDRITELNVLEQLMHVFKIPFVKNKIVSGKYPKIHGWILDIRNGKIKEIEYPLEKWKKDGIIPLNYEV</sequence>
<dbReference type="eggNOG" id="COG0288">
    <property type="taxonomic scope" value="Bacteria"/>
</dbReference>
<dbReference type="SMART" id="SM00947">
    <property type="entry name" value="Pro_CA"/>
    <property type="match status" value="1"/>
</dbReference>
<keyword evidence="4 7" id="KW-0862">Zinc</keyword>
<organism evidence="10 11">
    <name type="scientific">Ilyobacter polytropus (strain ATCC 51220 / DSM 2926 / LMG 16218 / CuHBu1)</name>
    <dbReference type="NCBI Taxonomy" id="572544"/>
    <lineage>
        <taxon>Bacteria</taxon>
        <taxon>Fusobacteriati</taxon>
        <taxon>Fusobacteriota</taxon>
        <taxon>Fusobacteriia</taxon>
        <taxon>Fusobacteriales</taxon>
        <taxon>Fusobacteriaceae</taxon>
        <taxon>Ilyobacter</taxon>
    </lineage>
</organism>
<feature type="coiled-coil region" evidence="9">
    <location>
        <begin position="123"/>
        <end position="150"/>
    </location>
</feature>
<evidence type="ECO:0000256" key="4">
    <source>
        <dbReference type="ARBA" id="ARBA00022833"/>
    </source>
</evidence>
<dbReference type="SUPFAM" id="SSF53056">
    <property type="entry name" value="beta-carbonic anhydrase, cab"/>
    <property type="match status" value="1"/>
</dbReference>
<keyword evidence="11" id="KW-1185">Reference proteome</keyword>
<dbReference type="STRING" id="572544.Ilyop_0793"/>
<dbReference type="GO" id="GO:0008270">
    <property type="term" value="F:zinc ion binding"/>
    <property type="evidence" value="ECO:0007669"/>
    <property type="project" value="UniProtKB-UniRule"/>
</dbReference>
<evidence type="ECO:0000256" key="8">
    <source>
        <dbReference type="RuleBase" id="RU003956"/>
    </source>
</evidence>
<dbReference type="Proteomes" id="UP000006875">
    <property type="component" value="Chromosome"/>
</dbReference>
<dbReference type="InterPro" id="IPR036874">
    <property type="entry name" value="Carbonic_anhydrase_sf"/>
</dbReference>
<dbReference type="PANTHER" id="PTHR11002:SF76">
    <property type="entry name" value="CARBONIC ANHYDRASE"/>
    <property type="match status" value="1"/>
</dbReference>
<keyword evidence="3 7" id="KW-0479">Metal-binding</keyword>
<comment type="catalytic activity">
    <reaction evidence="6 8">
        <text>hydrogencarbonate + H(+) = CO2 + H2O</text>
        <dbReference type="Rhea" id="RHEA:10748"/>
        <dbReference type="ChEBI" id="CHEBI:15377"/>
        <dbReference type="ChEBI" id="CHEBI:15378"/>
        <dbReference type="ChEBI" id="CHEBI:16526"/>
        <dbReference type="ChEBI" id="CHEBI:17544"/>
        <dbReference type="EC" id="4.2.1.1"/>
    </reaction>
</comment>
<comment type="similarity">
    <text evidence="1 8">Belongs to the beta-class carbonic anhydrase family.</text>
</comment>
<evidence type="ECO:0000313" key="11">
    <source>
        <dbReference type="Proteomes" id="UP000006875"/>
    </source>
</evidence>
<dbReference type="InterPro" id="IPR015892">
    <property type="entry name" value="Carbonic_anhydrase_CS"/>
</dbReference>
<feature type="binding site" evidence="7">
    <location>
        <position position="97"/>
    </location>
    <ligand>
        <name>Zn(2+)</name>
        <dbReference type="ChEBI" id="CHEBI:29105"/>
    </ligand>
</feature>
<keyword evidence="5 8" id="KW-0456">Lyase</keyword>
<dbReference type="AlphaFoldDB" id="E3H798"/>
<evidence type="ECO:0000256" key="1">
    <source>
        <dbReference type="ARBA" id="ARBA00006217"/>
    </source>
</evidence>